<organism evidence="5 6">
    <name type="scientific">Candidatus Kaiserbacteria bacterium CG10_big_fil_rev_8_21_14_0_10_59_10</name>
    <dbReference type="NCBI Taxonomy" id="1974612"/>
    <lineage>
        <taxon>Bacteria</taxon>
        <taxon>Candidatus Kaiseribacteriota</taxon>
    </lineage>
</organism>
<proteinExistence type="inferred from homology"/>
<dbReference type="EMBL" id="PFBM01000005">
    <property type="protein sequence ID" value="PIR82798.1"/>
    <property type="molecule type" value="Genomic_DNA"/>
</dbReference>
<evidence type="ECO:0000256" key="1">
    <source>
        <dbReference type="ARBA" id="ARBA00005790"/>
    </source>
</evidence>
<dbReference type="SUPFAM" id="SSF52540">
    <property type="entry name" value="P-loop containing nucleoside triphosphate hydrolases"/>
    <property type="match status" value="1"/>
</dbReference>
<dbReference type="SMART" id="SM00072">
    <property type="entry name" value="GuKc"/>
    <property type="match status" value="1"/>
</dbReference>
<dbReference type="InterPro" id="IPR008144">
    <property type="entry name" value="Guanylate_kin-like_dom"/>
</dbReference>
<dbReference type="PROSITE" id="PS50052">
    <property type="entry name" value="GUANYLATE_KINASE_2"/>
    <property type="match status" value="1"/>
</dbReference>
<dbReference type="GO" id="GO:0005829">
    <property type="term" value="C:cytosol"/>
    <property type="evidence" value="ECO:0007669"/>
    <property type="project" value="TreeGrafter"/>
</dbReference>
<dbReference type="CDD" id="cd00071">
    <property type="entry name" value="GMPK"/>
    <property type="match status" value="1"/>
</dbReference>
<dbReference type="InterPro" id="IPR008145">
    <property type="entry name" value="GK/Ca_channel_bsu"/>
</dbReference>
<dbReference type="GO" id="GO:0004385">
    <property type="term" value="F:GMP kinase activity"/>
    <property type="evidence" value="ECO:0007669"/>
    <property type="project" value="TreeGrafter"/>
</dbReference>
<evidence type="ECO:0000313" key="5">
    <source>
        <dbReference type="EMBL" id="PIR82798.1"/>
    </source>
</evidence>
<evidence type="ECO:0000259" key="4">
    <source>
        <dbReference type="PROSITE" id="PS50052"/>
    </source>
</evidence>
<name>A0A2H0U8S5_9BACT</name>
<evidence type="ECO:0000256" key="2">
    <source>
        <dbReference type="ARBA" id="ARBA00022679"/>
    </source>
</evidence>
<keyword evidence="3 5" id="KW-0418">Kinase</keyword>
<comment type="similarity">
    <text evidence="1">Belongs to the guanylate kinase family.</text>
</comment>
<reference evidence="6" key="1">
    <citation type="submission" date="2017-09" db="EMBL/GenBank/DDBJ databases">
        <title>Depth-based differentiation of microbial function through sediment-hosted aquifers and enrichment of novel symbionts in the deep terrestrial subsurface.</title>
        <authorList>
            <person name="Probst A.J."/>
            <person name="Ladd B."/>
            <person name="Jarett J.K."/>
            <person name="Geller-Mcgrath D.E."/>
            <person name="Sieber C.M.K."/>
            <person name="Emerson J.B."/>
            <person name="Anantharaman K."/>
            <person name="Thomas B.C."/>
            <person name="Malmstrom R."/>
            <person name="Stieglmeier M."/>
            <person name="Klingl A."/>
            <person name="Woyke T."/>
            <person name="Ryan C.M."/>
            <person name="Banfield J.F."/>
        </authorList>
    </citation>
    <scope>NUCLEOTIDE SEQUENCE [LARGE SCALE GENOMIC DNA]</scope>
</reference>
<feature type="domain" description="Guanylate kinase-like" evidence="4">
    <location>
        <begin position="7"/>
        <end position="190"/>
    </location>
</feature>
<keyword evidence="2" id="KW-0808">Transferase</keyword>
<dbReference type="Pfam" id="PF00625">
    <property type="entry name" value="Guanylate_kin"/>
    <property type="match status" value="1"/>
</dbReference>
<evidence type="ECO:0000256" key="3">
    <source>
        <dbReference type="ARBA" id="ARBA00022777"/>
    </source>
</evidence>
<dbReference type="Proteomes" id="UP000231379">
    <property type="component" value="Unassembled WGS sequence"/>
</dbReference>
<protein>
    <submittedName>
        <fullName evidence="5">Guanylate kinase</fullName>
    </submittedName>
</protein>
<accession>A0A2H0U8S5</accession>
<dbReference type="Gene3D" id="3.30.63.10">
    <property type="entry name" value="Guanylate Kinase phosphate binding domain"/>
    <property type="match status" value="1"/>
</dbReference>
<gene>
    <name evidence="5" type="ORF">COU20_00520</name>
</gene>
<comment type="caution">
    <text evidence="5">The sequence shown here is derived from an EMBL/GenBank/DDBJ whole genome shotgun (WGS) entry which is preliminary data.</text>
</comment>
<dbReference type="InterPro" id="IPR027417">
    <property type="entry name" value="P-loop_NTPase"/>
</dbReference>
<sequence length="198" mass="22304">MSAGMPKQIANIAGPSGGGKNSIIDALRERFSNCTMLVTATTRAPRPGEQDGRDKFFFTNERFNEERAAGNIVEHRYVPALGTHYGVYKPDLEKRLASGRVILADVDIVGARFLKEHYNATTIFILPESIESLRTRVRLRNPNMSDAELEERMRIAEKEIAEYAPQYDYRVVNADGKLARAVDEVVEILQKEGYTLVR</sequence>
<evidence type="ECO:0000313" key="6">
    <source>
        <dbReference type="Proteomes" id="UP000231379"/>
    </source>
</evidence>
<dbReference type="Gene3D" id="3.40.50.300">
    <property type="entry name" value="P-loop containing nucleotide triphosphate hydrolases"/>
    <property type="match status" value="1"/>
</dbReference>
<dbReference type="PANTHER" id="PTHR23117:SF13">
    <property type="entry name" value="GUANYLATE KINASE"/>
    <property type="match status" value="1"/>
</dbReference>
<dbReference type="AlphaFoldDB" id="A0A2H0U8S5"/>
<dbReference type="PANTHER" id="PTHR23117">
    <property type="entry name" value="GUANYLATE KINASE-RELATED"/>
    <property type="match status" value="1"/>
</dbReference>